<dbReference type="BioCyc" id="GPAM657308:GPA_RS05765-MONOMER"/>
<proteinExistence type="predicted"/>
<reference evidence="2 3" key="2">
    <citation type="submission" date="2010-03" db="EMBL/GenBank/DDBJ databases">
        <authorList>
            <person name="Pajon A."/>
        </authorList>
    </citation>
    <scope>NUCLEOTIDE SEQUENCE [LARGE SCALE GENOMIC DNA]</scope>
    <source>
        <strain evidence="3">7-10-1-b</strain>
    </source>
</reference>
<reference evidence="2 3" key="1">
    <citation type="submission" date="2010-03" db="EMBL/GenBank/DDBJ databases">
        <title>The genome sequence of Gordonibacter pamelaeae 7-10-1-bT.</title>
        <authorList>
            <consortium name="metaHIT consortium -- http://www.metahit.eu/"/>
            <person name="Pajon A."/>
            <person name="Turner K."/>
            <person name="Parkhill J."/>
            <person name="Timmis K."/>
            <person name="Oxley A."/>
            <person name="Wurdemann D."/>
        </authorList>
    </citation>
    <scope>NUCLEOTIDE SEQUENCE [LARGE SCALE GENOMIC DNA]</scope>
    <source>
        <strain evidence="3">7-10-1-b</strain>
    </source>
</reference>
<dbReference type="Gene3D" id="2.160.20.110">
    <property type="match status" value="1"/>
</dbReference>
<gene>
    <name evidence="2" type="ORF">GPA_12420</name>
</gene>
<evidence type="ECO:0000313" key="2">
    <source>
        <dbReference type="EMBL" id="CBL03904.1"/>
    </source>
</evidence>
<sequence length="2301" mass="243790">MLLTVRHQASQFMKVLSDMSAERTYSNYFRPALLVVLILGAVFALASTLAFSSVSARADDGRFAGGTGTANDPYQIATAAQLENLANWVNDGKSSNKDHYVLVANIDLKGSSYSANNTVIGYADSFKDASTHGFKGTFDGNGYTIKNLNVDLSKVTAKGGTVTVGLFGAVQNATIKNLNLQDVVFVGAVPNAVSYDIAVGCLAGAVFGKTVIDHCSVMNGSITENTTGAGTATKLYSFGGLLGDAYTTGETAFASVTNCSIDCEITAFGGHSSQSYVGGIVGRGRVNSNDNRWRAVEVGLSAFTGTLKGNGYNAPIIAGVRRGASESAATGTAIARAVDFNKCFYRFSAYDLEGKSPNPAYNPTESDAPDAKNVVQADPGDSGEDTSPAFGNSTEGGESVSVDPEAENPASEDAMADGLQSGNQSPDAEAGSSPSGASNGDARSADGGTASGNAAASPSSSDSSAGSRALTGGAAEEFVYNKDGSYVWGDARESAYYDDASHESARAALEDSGKAKWRSASKNNSQVLVLDMRTPGISLGEPHDGYYYLVEGFFGLYNGETNGALENPVWSSNVIKEPSPHVGLSTAESVVTLTYGPVDSRKMVSCTIPALSGVSVSVHRVEDDQGKVIRLNASVEGGESWGLAEGDFAYTWYKGDSAEGKSVGQGSSLDVAGFTDKANFTVKAVLTANNEVAYTATGSNYGRTVYVDENKGDDIANGKTPGTAVKTISQAYELLDEQGTAESNVIVVIGKYTDNSYGVEPAHNGQPNAFYKPATITGYDALNPTLNTGQSAFSGDDARFNDYAVLSWGNSETVGQRGKFLYAETIVKDIVLSGGTYELGYVYCQGNDLTIEQNVKMSGYGEASIEGFGLLSKTKVPNFHVVGGYLDKKDRATGQNPDDVCDITIRGGCYARILAGSRNTQVNEGSRNTFGTEGDYFKSNIVVDIQQTSRGTYNCDVGMLCGGQTDGSLYAASKVTLNAGYAKLLLGSSIGFNRSTGDAAFPNNDFIGLVDVTVNGGSVDQLYGGCLGRWRDTADQKLGIDSAFKRSDAIRRTEHLSETQADIRITVNGGVINPGAGAAGAVFACGAGGTTGTLLDPVATAIEVNGGTVKGSVYGGGDGKTTTGDQYKASATAGTLFGETRVAVNGGVIEGSVYGGGAGTSAYLGNAEKRALAQVFGNTEVAVSGGTVTDSVFGGGSGIESEDAPHMARVTGTTRVLVSGGSIGGDVYGGGSLGAVGEGSATGTGMLPYAVTSPGSTTVIVSDGSVSGSVFGGGKGFGQGTLDQALVKGALFGWSTVKVYGGSIGNDVFGGGNESRTYAPISNGVAQRAATVIVNSTNGKIIVQGESDEANAGKVVAEEGEGTRVEDDLVGIDTSSHTMRTVDLGGSVFGGGNRSKLSGSQQANDYTVYGDTNVFIKGSGVGFVGESGGVYGDGNVSKTYGTRRITLIDFKNEGANADPLKVFYSLQRADRVVMSNSKVYTRGALDRVNAVDTAQYAVNRVQALKLYDGSTVQLDTVVNGLGSIWSDVESGRNFRSESWRKDELEEYRKACENGEPWTSRNPDGSGGTTYPSLNAIVLNNGKQLDVAYTDDELPSTGKYGQVTGLFTLSLLTPAFDEGGAFVLGATGSETRYTSSDSTGHFACVTKDAENGSYLDLLTEQKKDYRLWYIKGHDYQYDVTLKGYTTGNTTVSAQVWLPVDRVEDDDEAYLMFDTSDGRQISIPDTLNLREEGAILDKNQMQLRVDVNADTDDSDNSPYYFTKAGEAPNSEFEYENDDTLVPVTLSMTLGPTMKASNGSVVSFWLKDANDEGNSYKFTVRIIIELPASDGYAIKRYDKIYGDVPFGSDVAITSRSAYTTEFVSTYSPAAYSDKSWSIIPYWDKNIAETPAGYNGDQLEWSSQFNAGLKITMVDLTNASSPQYYYYECKGGETEIDLDSFAKLNGDGVFSTTKTSNTVIREKLVFVVDYENASEQPYYKNKYLMLKHSYNHGANDILRYTEYNDDGNVSAEHYAPAVQQEIEYENNLGEMGIDHVKLMPAGTSTSSDFLYDTYNFTYELALRTDVVNTRFADNDFAVAFNTSGAVNLPLGSYFTVEDSAGNLVDIRYIRLGSDWSDRSYIVANIKTAGTYRVTLHVSRYLSFGRFTAADLYLVADLFSAADGFYPYSGNILKDETRREAYFSVYNKVPNISYNLKLTDITSSGLLVSANLEAFKYGPVQVEDLAPTNGLTVFRKLKGDASGIVNVTENVTPSQGKALVDMWHPANESRSPIVYFTLTDTVPAPGTYEYTFLYGTTFETKTVTVS</sequence>
<accession>D6E857</accession>
<protein>
    <submittedName>
        <fullName evidence="2">Uncharacterized protein</fullName>
    </submittedName>
</protein>
<dbReference type="HOGENOM" id="CLU_230150_0_0_11"/>
<dbReference type="EMBL" id="FP929047">
    <property type="protein sequence ID" value="CBL03904.1"/>
    <property type="molecule type" value="Genomic_DNA"/>
</dbReference>
<name>D6E857_9ACTN</name>
<dbReference type="Proteomes" id="UP000008805">
    <property type="component" value="Chromosome"/>
</dbReference>
<feature type="compositionally biased region" description="Polar residues" evidence="1">
    <location>
        <begin position="420"/>
        <end position="438"/>
    </location>
</feature>
<dbReference type="KEGG" id="gpa:GPA_12420"/>
<evidence type="ECO:0000256" key="1">
    <source>
        <dbReference type="SAM" id="MobiDB-lite"/>
    </source>
</evidence>
<dbReference type="PATRIC" id="fig|657308.3.peg.820"/>
<keyword evidence="3" id="KW-1185">Reference proteome</keyword>
<evidence type="ECO:0000313" key="3">
    <source>
        <dbReference type="Proteomes" id="UP000008805"/>
    </source>
</evidence>
<feature type="region of interest" description="Disordered" evidence="1">
    <location>
        <begin position="354"/>
        <end position="468"/>
    </location>
</feature>
<feature type="compositionally biased region" description="Low complexity" evidence="1">
    <location>
        <begin position="445"/>
        <end position="468"/>
    </location>
</feature>
<organism evidence="2 3">
    <name type="scientific">Gordonibacter pamelaeae 7-10-1-b</name>
    <dbReference type="NCBI Taxonomy" id="657308"/>
    <lineage>
        <taxon>Bacteria</taxon>
        <taxon>Bacillati</taxon>
        <taxon>Actinomycetota</taxon>
        <taxon>Coriobacteriia</taxon>
        <taxon>Eggerthellales</taxon>
        <taxon>Eggerthellaceae</taxon>
        <taxon>Gordonibacter</taxon>
    </lineage>
</organism>